<dbReference type="PANTHER" id="PTHR12242:SF45">
    <property type="entry name" value="MARVEL DOMAIN-CONTAINING PROTEIN"/>
    <property type="match status" value="1"/>
</dbReference>
<gene>
    <name evidence="2" type="ORF">CHS0354_011385</name>
</gene>
<feature type="transmembrane region" description="Helical" evidence="1">
    <location>
        <begin position="40"/>
        <end position="64"/>
    </location>
</feature>
<keyword evidence="3" id="KW-1185">Reference proteome</keyword>
<evidence type="ECO:0008006" key="4">
    <source>
        <dbReference type="Google" id="ProtNLM"/>
    </source>
</evidence>
<evidence type="ECO:0000313" key="2">
    <source>
        <dbReference type="EMBL" id="KAK3600705.1"/>
    </source>
</evidence>
<dbReference type="Proteomes" id="UP001195483">
    <property type="component" value="Unassembled WGS sequence"/>
</dbReference>
<feature type="transmembrane region" description="Helical" evidence="1">
    <location>
        <begin position="84"/>
        <end position="103"/>
    </location>
</feature>
<organism evidence="2 3">
    <name type="scientific">Potamilus streckersoni</name>
    <dbReference type="NCBI Taxonomy" id="2493646"/>
    <lineage>
        <taxon>Eukaryota</taxon>
        <taxon>Metazoa</taxon>
        <taxon>Spiralia</taxon>
        <taxon>Lophotrochozoa</taxon>
        <taxon>Mollusca</taxon>
        <taxon>Bivalvia</taxon>
        <taxon>Autobranchia</taxon>
        <taxon>Heteroconchia</taxon>
        <taxon>Palaeoheterodonta</taxon>
        <taxon>Unionida</taxon>
        <taxon>Unionoidea</taxon>
        <taxon>Unionidae</taxon>
        <taxon>Ambleminae</taxon>
        <taxon>Lampsilini</taxon>
        <taxon>Potamilus</taxon>
    </lineage>
</organism>
<name>A0AAE0W588_9BIVA</name>
<evidence type="ECO:0000256" key="1">
    <source>
        <dbReference type="SAM" id="Phobius"/>
    </source>
</evidence>
<dbReference type="EMBL" id="JAEAOA010000703">
    <property type="protein sequence ID" value="KAK3600705.1"/>
    <property type="molecule type" value="Genomic_DNA"/>
</dbReference>
<dbReference type="GO" id="GO:0016020">
    <property type="term" value="C:membrane"/>
    <property type="evidence" value="ECO:0007669"/>
    <property type="project" value="TreeGrafter"/>
</dbReference>
<reference evidence="2" key="3">
    <citation type="submission" date="2023-05" db="EMBL/GenBank/DDBJ databases">
        <authorList>
            <person name="Smith C.H."/>
        </authorList>
    </citation>
    <scope>NUCLEOTIDE SEQUENCE</scope>
    <source>
        <strain evidence="2">CHS0354</strain>
        <tissue evidence="2">Mantle</tissue>
    </source>
</reference>
<protein>
    <recommendedName>
        <fullName evidence="4">Protein rolling stone</fullName>
    </recommendedName>
</protein>
<comment type="caution">
    <text evidence="2">The sequence shown here is derived from an EMBL/GenBank/DDBJ whole genome shotgun (WGS) entry which is preliminary data.</text>
</comment>
<feature type="transmembrane region" description="Helical" evidence="1">
    <location>
        <begin position="271"/>
        <end position="293"/>
    </location>
</feature>
<keyword evidence="1" id="KW-0472">Membrane</keyword>
<feature type="transmembrane region" description="Helical" evidence="1">
    <location>
        <begin position="231"/>
        <end position="251"/>
    </location>
</feature>
<reference evidence="2" key="2">
    <citation type="journal article" date="2021" name="Genome Biol. Evol.">
        <title>Developing a high-quality reference genome for a parasitic bivalve with doubly uniparental inheritance (Bivalvia: Unionida).</title>
        <authorList>
            <person name="Smith C.H."/>
        </authorList>
    </citation>
    <scope>NUCLEOTIDE SEQUENCE</scope>
    <source>
        <strain evidence="2">CHS0354</strain>
        <tissue evidence="2">Mantle</tissue>
    </source>
</reference>
<dbReference type="SUPFAM" id="SSF81321">
    <property type="entry name" value="Family A G protein-coupled receptor-like"/>
    <property type="match status" value="1"/>
</dbReference>
<feature type="transmembrane region" description="Helical" evidence="1">
    <location>
        <begin position="170"/>
        <end position="193"/>
    </location>
</feature>
<sequence>MSQFCSYVRSELQLKNFGCGDVHPARFAYSQWRMPVGVYLAYRFLVAVYVSFWLISTAIDAPVIYFPDSNTQFSWASFLTNWTYFVLALYLILHFFVCLFYCCKRRKQLCCLPDMDGHKQLFNELRVTPSLWSGDYHPVDSVENSDNYYGRQETTVLGTPSLPILHKITWMLFTTVSSAALMVTLVFFVFLWPQMGTSSLDMANLQEHILNSVLVIFDHIISGIPIRIYHYIYPVLYGAAYTAFSAIYWAGDHNRVMYPKILDWNQPGHTVLMLLLVAFVILPILHMCFFVIYKVKLFVYHMLYQDRL</sequence>
<evidence type="ECO:0000313" key="3">
    <source>
        <dbReference type="Proteomes" id="UP001195483"/>
    </source>
</evidence>
<dbReference type="PANTHER" id="PTHR12242">
    <property type="entry name" value="OS02G0130600 PROTEIN-RELATED"/>
    <property type="match status" value="1"/>
</dbReference>
<accession>A0AAE0W588</accession>
<reference evidence="2" key="1">
    <citation type="journal article" date="2021" name="Genome Biol. Evol.">
        <title>A High-Quality Reference Genome for a Parasitic Bivalve with Doubly Uniparental Inheritance (Bivalvia: Unionida).</title>
        <authorList>
            <person name="Smith C.H."/>
        </authorList>
    </citation>
    <scope>NUCLEOTIDE SEQUENCE</scope>
    <source>
        <strain evidence="2">CHS0354</strain>
    </source>
</reference>
<dbReference type="AlphaFoldDB" id="A0AAE0W588"/>
<dbReference type="InterPro" id="IPR049352">
    <property type="entry name" value="Rost"/>
</dbReference>
<proteinExistence type="predicted"/>
<keyword evidence="1" id="KW-0812">Transmembrane</keyword>
<keyword evidence="1" id="KW-1133">Transmembrane helix</keyword>
<dbReference type="Pfam" id="PF21534">
    <property type="entry name" value="Rost"/>
    <property type="match status" value="1"/>
</dbReference>